<dbReference type="Proteomes" id="UP001205105">
    <property type="component" value="Unassembled WGS sequence"/>
</dbReference>
<dbReference type="EMBL" id="JADXDR010000053">
    <property type="protein sequence ID" value="KAI7842315.1"/>
    <property type="molecule type" value="Genomic_DNA"/>
</dbReference>
<sequence length="476" mass="51863">MPTSLAPRGSAFDALPDDLVLAVLKALPLDDRCRSAARVCARFHALATHPLLLRELDLSVVSGWHDGGAADAHLAAKLESLCTFLVRHAAAHLRRLELRVELCDGDMPGDACCAALHTLAFRLAAHCSAYGALEELSIIGHNVVEPLAAGWCVPLAPTLRRLRHDIGDDLEHFEEQFVAPNLAALTRLQDLWITGREQQLGDDTVFPPALTRLHLGCFDMFGLPTSLCSLKQLQYLSLAYCPLEEDDLEPLAACPALTQLTLECCFHIPASLAQLTQLRALAVDNTPEYDEQQPEGRLVLLGALQQLQGLTRVALSGMAWLGGVPAEVGSLPQLARFCWHNRVWQDLPDPLLPGGAWLSSLRQLAVPLNMAALSLQRLTAAQQLECLAVQLDSSRHKRTDNEQRQRQLHQAAVLAWAAQHPTLSRLALGGDELETLADWRAALALANWPGRAPLAIVPSEPIFDELGCVHSIGGPW</sequence>
<keyword evidence="5" id="KW-1185">Reference proteome</keyword>
<comment type="subcellular location">
    <subcellularLocation>
        <location evidence="1">Cytoplasm</location>
        <location evidence="1">Cytoskeleton</location>
        <location evidence="1">Cilium axoneme</location>
    </subcellularLocation>
</comment>
<dbReference type="PANTHER" id="PTHR45752:SF187">
    <property type="entry name" value="LEUCINE-RICH REPEAT AND IQ DOMAIN-CONTAINING PROTEIN 4"/>
    <property type="match status" value="1"/>
</dbReference>
<protein>
    <recommendedName>
        <fullName evidence="3">F-box domain-containing protein</fullName>
    </recommendedName>
</protein>
<evidence type="ECO:0000313" key="4">
    <source>
        <dbReference type="EMBL" id="KAI7842315.1"/>
    </source>
</evidence>
<dbReference type="PANTHER" id="PTHR45752">
    <property type="entry name" value="LEUCINE-RICH REPEAT-CONTAINING"/>
    <property type="match status" value="1"/>
</dbReference>
<organism evidence="4 5">
    <name type="scientific">Chlorella ohadii</name>
    <dbReference type="NCBI Taxonomy" id="2649997"/>
    <lineage>
        <taxon>Eukaryota</taxon>
        <taxon>Viridiplantae</taxon>
        <taxon>Chlorophyta</taxon>
        <taxon>core chlorophytes</taxon>
        <taxon>Trebouxiophyceae</taxon>
        <taxon>Chlorellales</taxon>
        <taxon>Chlorellaceae</taxon>
        <taxon>Chlorella clade</taxon>
        <taxon>Chlorella</taxon>
    </lineage>
</organism>
<dbReference type="PROSITE" id="PS50181">
    <property type="entry name" value="FBOX"/>
    <property type="match status" value="1"/>
</dbReference>
<keyword evidence="2" id="KW-0677">Repeat</keyword>
<dbReference type="InterPro" id="IPR032675">
    <property type="entry name" value="LRR_dom_sf"/>
</dbReference>
<evidence type="ECO:0000313" key="5">
    <source>
        <dbReference type="Proteomes" id="UP001205105"/>
    </source>
</evidence>
<gene>
    <name evidence="4" type="ORF">COHA_003955</name>
</gene>
<dbReference type="AlphaFoldDB" id="A0AAD5H6T0"/>
<dbReference type="Gene3D" id="3.80.10.10">
    <property type="entry name" value="Ribonuclease Inhibitor"/>
    <property type="match status" value="1"/>
</dbReference>
<accession>A0AAD5H6T0</accession>
<dbReference type="GO" id="GO:0005930">
    <property type="term" value="C:axoneme"/>
    <property type="evidence" value="ECO:0007669"/>
    <property type="project" value="UniProtKB-SubCell"/>
</dbReference>
<proteinExistence type="predicted"/>
<dbReference type="Gene3D" id="1.20.1280.50">
    <property type="match status" value="1"/>
</dbReference>
<dbReference type="SUPFAM" id="SSF52058">
    <property type="entry name" value="L domain-like"/>
    <property type="match status" value="1"/>
</dbReference>
<name>A0AAD5H6T0_9CHLO</name>
<dbReference type="Pfam" id="PF23598">
    <property type="entry name" value="LRR_14"/>
    <property type="match status" value="1"/>
</dbReference>
<feature type="domain" description="F-box" evidence="3">
    <location>
        <begin position="9"/>
        <end position="56"/>
    </location>
</feature>
<dbReference type="InterPro" id="IPR036047">
    <property type="entry name" value="F-box-like_dom_sf"/>
</dbReference>
<reference evidence="4" key="1">
    <citation type="submission" date="2020-11" db="EMBL/GenBank/DDBJ databases">
        <title>Chlorella ohadii genome sequencing and assembly.</title>
        <authorList>
            <person name="Murik O."/>
            <person name="Treves H."/>
            <person name="Kedem I."/>
            <person name="Shotland Y."/>
            <person name="Kaplan A."/>
        </authorList>
    </citation>
    <scope>NUCLEOTIDE SEQUENCE</scope>
    <source>
        <strain evidence="4">1</strain>
    </source>
</reference>
<evidence type="ECO:0000259" key="3">
    <source>
        <dbReference type="PROSITE" id="PS50181"/>
    </source>
</evidence>
<evidence type="ECO:0000256" key="1">
    <source>
        <dbReference type="ARBA" id="ARBA00004430"/>
    </source>
</evidence>
<dbReference type="Pfam" id="PF12937">
    <property type="entry name" value="F-box-like"/>
    <property type="match status" value="1"/>
</dbReference>
<dbReference type="InterPro" id="IPR001810">
    <property type="entry name" value="F-box_dom"/>
</dbReference>
<dbReference type="InterPro" id="IPR055414">
    <property type="entry name" value="LRR_R13L4/SHOC2-like"/>
</dbReference>
<dbReference type="SUPFAM" id="SSF81383">
    <property type="entry name" value="F-box domain"/>
    <property type="match status" value="1"/>
</dbReference>
<evidence type="ECO:0000256" key="2">
    <source>
        <dbReference type="ARBA" id="ARBA00022737"/>
    </source>
</evidence>
<comment type="caution">
    <text evidence="4">The sequence shown here is derived from an EMBL/GenBank/DDBJ whole genome shotgun (WGS) entry which is preliminary data.</text>
</comment>
<dbReference type="InterPro" id="IPR050715">
    <property type="entry name" value="LRR-SigEffector_domain"/>
</dbReference>